<reference evidence="2" key="1">
    <citation type="submission" date="2019-08" db="EMBL/GenBank/DDBJ databases">
        <authorList>
            <person name="Kucharzyk K."/>
            <person name="Murdoch R.W."/>
            <person name="Higgins S."/>
            <person name="Loffler F."/>
        </authorList>
    </citation>
    <scope>NUCLEOTIDE SEQUENCE</scope>
</reference>
<evidence type="ECO:0000313" key="2">
    <source>
        <dbReference type="EMBL" id="MPN45679.1"/>
    </source>
</evidence>
<comment type="caution">
    <text evidence="2">The sequence shown here is derived from an EMBL/GenBank/DDBJ whole genome shotgun (WGS) entry which is preliminary data.</text>
</comment>
<dbReference type="EMBL" id="VSSQ01105747">
    <property type="protein sequence ID" value="MPN45679.1"/>
    <property type="molecule type" value="Genomic_DNA"/>
</dbReference>
<protein>
    <submittedName>
        <fullName evidence="2">Uncharacterized protein</fullName>
    </submittedName>
</protein>
<proteinExistence type="predicted"/>
<gene>
    <name evidence="2" type="ORF">SDC9_193248</name>
</gene>
<evidence type="ECO:0000256" key="1">
    <source>
        <dbReference type="SAM" id="MobiDB-lite"/>
    </source>
</evidence>
<dbReference type="AlphaFoldDB" id="A0A645I5G2"/>
<name>A0A645I5G2_9ZZZZ</name>
<sequence>MPQGIPLPQPHEDTEAQQAQGPAPEDIRGR</sequence>
<feature type="region of interest" description="Disordered" evidence="1">
    <location>
        <begin position="1"/>
        <end position="30"/>
    </location>
</feature>
<accession>A0A645I5G2</accession>
<organism evidence="2">
    <name type="scientific">bioreactor metagenome</name>
    <dbReference type="NCBI Taxonomy" id="1076179"/>
    <lineage>
        <taxon>unclassified sequences</taxon>
        <taxon>metagenomes</taxon>
        <taxon>ecological metagenomes</taxon>
    </lineage>
</organism>